<dbReference type="Proteomes" id="UP000582974">
    <property type="component" value="Unassembled WGS sequence"/>
</dbReference>
<organism evidence="2 3">
    <name type="scientific">Haloechinothrix aidingensis</name>
    <dbReference type="NCBI Taxonomy" id="2752311"/>
    <lineage>
        <taxon>Bacteria</taxon>
        <taxon>Bacillati</taxon>
        <taxon>Actinomycetota</taxon>
        <taxon>Actinomycetes</taxon>
        <taxon>Pseudonocardiales</taxon>
        <taxon>Pseudonocardiaceae</taxon>
        <taxon>Haloechinothrix</taxon>
    </lineage>
</organism>
<evidence type="ECO:0000313" key="3">
    <source>
        <dbReference type="Proteomes" id="UP000582974"/>
    </source>
</evidence>
<accession>A0A838ADG4</accession>
<gene>
    <name evidence="2" type="ORF">H0B56_17100</name>
</gene>
<sequence>MITILSSKGAPGATTAVAALTCGWPGPVVIADTDPTGGDLTVGWLGQWLVDGHFHRDHGVLSFVTSTRHESPAGPLAVGPHLQQVPVAAHARILAGLSNPAQQVSIGPSGWQRLASALAARAGQGCDVLVDAGRYGPTTPLPLLAAADLVLVAVRPRIRHALGAGPVLAGLRRLVEPARLGLAICAATPAGSRDIQRALGMTPGLQLPHDVATAAALSDGDDAGHPPRRTPLLVAAHHEATRLAAALNDTATECGHRDTPAEHQVPAAVGSGS</sequence>
<keyword evidence="3" id="KW-1185">Reference proteome</keyword>
<dbReference type="InterPro" id="IPR027417">
    <property type="entry name" value="P-loop_NTPase"/>
</dbReference>
<reference evidence="2 3" key="1">
    <citation type="submission" date="2020-07" db="EMBL/GenBank/DDBJ databases">
        <title>Genome of Haloechinothrix sp.</title>
        <authorList>
            <person name="Tang S.-K."/>
            <person name="Yang L."/>
            <person name="Zhu W.-Y."/>
        </authorList>
    </citation>
    <scope>NUCLEOTIDE SEQUENCE [LARGE SCALE GENOMIC DNA]</scope>
    <source>
        <strain evidence="2 3">YIM 98757</strain>
    </source>
</reference>
<proteinExistence type="predicted"/>
<dbReference type="RefSeq" id="WP_180894089.1">
    <property type="nucleotide sequence ID" value="NZ_JACCKD010000006.1"/>
</dbReference>
<protein>
    <recommendedName>
        <fullName evidence="4">Cellulose biosynthesis protein BcsQ</fullName>
    </recommendedName>
</protein>
<dbReference type="Gene3D" id="3.40.50.300">
    <property type="entry name" value="P-loop containing nucleotide triphosphate hydrolases"/>
    <property type="match status" value="1"/>
</dbReference>
<comment type="caution">
    <text evidence="2">The sequence shown here is derived from an EMBL/GenBank/DDBJ whole genome shotgun (WGS) entry which is preliminary data.</text>
</comment>
<feature type="region of interest" description="Disordered" evidence="1">
    <location>
        <begin position="254"/>
        <end position="273"/>
    </location>
</feature>
<dbReference type="SUPFAM" id="SSF52540">
    <property type="entry name" value="P-loop containing nucleoside triphosphate hydrolases"/>
    <property type="match status" value="1"/>
</dbReference>
<dbReference type="EMBL" id="JACCKD010000006">
    <property type="protein sequence ID" value="MBA0127270.1"/>
    <property type="molecule type" value="Genomic_DNA"/>
</dbReference>
<name>A0A838ADG4_9PSEU</name>
<dbReference type="AlphaFoldDB" id="A0A838ADG4"/>
<evidence type="ECO:0000256" key="1">
    <source>
        <dbReference type="SAM" id="MobiDB-lite"/>
    </source>
</evidence>
<evidence type="ECO:0008006" key="4">
    <source>
        <dbReference type="Google" id="ProtNLM"/>
    </source>
</evidence>
<evidence type="ECO:0000313" key="2">
    <source>
        <dbReference type="EMBL" id="MBA0127270.1"/>
    </source>
</evidence>